<dbReference type="EC" id="2.7.11.1" evidence="1"/>
<evidence type="ECO:0000313" key="10">
    <source>
        <dbReference type="EMBL" id="KMS67359.1"/>
    </source>
</evidence>
<dbReference type="CDD" id="cd14014">
    <property type="entry name" value="STKc_PknB_like"/>
    <property type="match status" value="1"/>
</dbReference>
<keyword evidence="2" id="KW-0723">Serine/threonine-protein kinase</keyword>
<reference evidence="10 11" key="1">
    <citation type="submission" date="2015-06" db="EMBL/GenBank/DDBJ databases">
        <authorList>
            <person name="Ju K.-S."/>
            <person name="Doroghazi J.R."/>
            <person name="Metcalf W.W."/>
        </authorList>
    </citation>
    <scope>NUCLEOTIDE SEQUENCE [LARGE SCALE GENOMIC DNA]</scope>
    <source>
        <strain evidence="10 11">NRRL 3414</strain>
    </source>
</reference>
<dbReference type="GO" id="GO:0004674">
    <property type="term" value="F:protein serine/threonine kinase activity"/>
    <property type="evidence" value="ECO:0007669"/>
    <property type="project" value="UniProtKB-KW"/>
</dbReference>
<organism evidence="10 11">
    <name type="scientific">Streptomyces viridochromogenes</name>
    <dbReference type="NCBI Taxonomy" id="1938"/>
    <lineage>
        <taxon>Bacteria</taxon>
        <taxon>Bacillati</taxon>
        <taxon>Actinomycetota</taxon>
        <taxon>Actinomycetes</taxon>
        <taxon>Kitasatosporales</taxon>
        <taxon>Streptomycetaceae</taxon>
        <taxon>Streptomyces</taxon>
    </lineage>
</organism>
<feature type="compositionally biased region" description="Pro residues" evidence="8">
    <location>
        <begin position="1"/>
        <end position="14"/>
    </location>
</feature>
<dbReference type="Gene3D" id="3.30.200.20">
    <property type="entry name" value="Phosphorylase Kinase, domain 1"/>
    <property type="match status" value="1"/>
</dbReference>
<dbReference type="InterPro" id="IPR000719">
    <property type="entry name" value="Prot_kinase_dom"/>
</dbReference>
<evidence type="ECO:0000256" key="2">
    <source>
        <dbReference type="ARBA" id="ARBA00022527"/>
    </source>
</evidence>
<comment type="caution">
    <text evidence="10">The sequence shown here is derived from an EMBL/GenBank/DDBJ whole genome shotgun (WGS) entry which is preliminary data.</text>
</comment>
<protein>
    <recommendedName>
        <fullName evidence="1">non-specific serine/threonine protein kinase</fullName>
        <ecNumber evidence="1">2.7.11.1</ecNumber>
    </recommendedName>
</protein>
<dbReference type="Pfam" id="PF00069">
    <property type="entry name" value="Pkinase"/>
    <property type="match status" value="1"/>
</dbReference>
<feature type="compositionally biased region" description="Low complexity" evidence="8">
    <location>
        <begin position="23"/>
        <end position="44"/>
    </location>
</feature>
<dbReference type="Gene3D" id="1.10.510.10">
    <property type="entry name" value="Transferase(Phosphotransferase) domain 1"/>
    <property type="match status" value="1"/>
</dbReference>
<dbReference type="PATRIC" id="fig|1938.3.peg.778"/>
<dbReference type="Proteomes" id="UP000037432">
    <property type="component" value="Unassembled WGS sequence"/>
</dbReference>
<proteinExistence type="predicted"/>
<dbReference type="PANTHER" id="PTHR43289:SF6">
    <property type="entry name" value="SERINE_THREONINE-PROTEIN KINASE NEKL-3"/>
    <property type="match status" value="1"/>
</dbReference>
<dbReference type="PROSITE" id="PS00107">
    <property type="entry name" value="PROTEIN_KINASE_ATP"/>
    <property type="match status" value="1"/>
</dbReference>
<feature type="region of interest" description="Disordered" evidence="8">
    <location>
        <begin position="1"/>
        <end position="60"/>
    </location>
</feature>
<accession>A0A0J7YV15</accession>
<dbReference type="InterPro" id="IPR008271">
    <property type="entry name" value="Ser/Thr_kinase_AS"/>
</dbReference>
<dbReference type="EMBL" id="LFNT01000106">
    <property type="protein sequence ID" value="KMS67359.1"/>
    <property type="molecule type" value="Genomic_DNA"/>
</dbReference>
<evidence type="ECO:0000256" key="8">
    <source>
        <dbReference type="SAM" id="MobiDB-lite"/>
    </source>
</evidence>
<dbReference type="SMART" id="SM00220">
    <property type="entry name" value="S_TKc"/>
    <property type="match status" value="1"/>
</dbReference>
<dbReference type="PROSITE" id="PS50011">
    <property type="entry name" value="PROTEIN_KINASE_DOM"/>
    <property type="match status" value="1"/>
</dbReference>
<gene>
    <name evidence="10" type="ORF">ACM01_42980</name>
</gene>
<sequence length="548" mass="58451">PPQPNPPGPVPHPNNPYAAPTRAVPQSAVPQQSAAPQQAAAPAQPVTPPAPPTPDPGTGRLIAGRYRLLAKLGHGGMGTVWRAKDETVDREVAVKEPRVPDHLPERERANAFERMRREARAAARLDHPAVVNVHDVAVVDGQPWIVMELVQGRSLGDALQEGTLGARDAARIGLEVLGALEAAHAAGILHRDVKPDNVMLGRHDRVVLTDFGIAQIEGETNLTDTGGFVGSPEYIAPERVLGQRPGPASDLWSLGVVLYAATEGVSPFRRSNTAATLQSVLNATPAPPAAAQGPLAEAINGLLQKDPARRPNAARTRALLEQTANPPAPAATQVVRIAEGVKGGVRLGRKALLGMGAALVAAAVTAYLVVADPFAGPLPDHWEIREEKALNASLAVPDGYQRTVPEDADDGHEVTYADESGAIWVGLRLDKKAEDTSNSIAGSAAAEMYEDDGDYKENGYYEASMPANPKTDPRQTTYQGHKSAENTIVYTTTDTQNPRPREMRIFYYRTSAGDMYKLTVSYPGKGDFTDRGREVARTTIANLDIGKL</sequence>
<evidence type="ECO:0000256" key="3">
    <source>
        <dbReference type="ARBA" id="ARBA00022679"/>
    </source>
</evidence>
<evidence type="ECO:0000256" key="4">
    <source>
        <dbReference type="ARBA" id="ARBA00022741"/>
    </source>
</evidence>
<keyword evidence="6 7" id="KW-0067">ATP-binding</keyword>
<evidence type="ECO:0000256" key="7">
    <source>
        <dbReference type="PROSITE-ProRule" id="PRU10141"/>
    </source>
</evidence>
<evidence type="ECO:0000313" key="11">
    <source>
        <dbReference type="Proteomes" id="UP000037432"/>
    </source>
</evidence>
<keyword evidence="3" id="KW-0808">Transferase</keyword>
<evidence type="ECO:0000256" key="5">
    <source>
        <dbReference type="ARBA" id="ARBA00022777"/>
    </source>
</evidence>
<keyword evidence="5 10" id="KW-0418">Kinase</keyword>
<dbReference type="PROSITE" id="PS00108">
    <property type="entry name" value="PROTEIN_KINASE_ST"/>
    <property type="match status" value="1"/>
</dbReference>
<dbReference type="GO" id="GO:0005524">
    <property type="term" value="F:ATP binding"/>
    <property type="evidence" value="ECO:0007669"/>
    <property type="project" value="UniProtKB-UniRule"/>
</dbReference>
<dbReference type="PANTHER" id="PTHR43289">
    <property type="entry name" value="MITOGEN-ACTIVATED PROTEIN KINASE KINASE KINASE 20-RELATED"/>
    <property type="match status" value="1"/>
</dbReference>
<dbReference type="RefSeq" id="WP_048586950.1">
    <property type="nucleotide sequence ID" value="NZ_LFNT01000106.1"/>
</dbReference>
<name>A0A0J7YV15_STRVR</name>
<keyword evidence="4 7" id="KW-0547">Nucleotide-binding</keyword>
<dbReference type="InterPro" id="IPR011009">
    <property type="entry name" value="Kinase-like_dom_sf"/>
</dbReference>
<evidence type="ECO:0000256" key="6">
    <source>
        <dbReference type="ARBA" id="ARBA00022840"/>
    </source>
</evidence>
<feature type="binding site" evidence="7">
    <location>
        <position position="95"/>
    </location>
    <ligand>
        <name>ATP</name>
        <dbReference type="ChEBI" id="CHEBI:30616"/>
    </ligand>
</feature>
<dbReference type="AlphaFoldDB" id="A0A0J7YV15"/>
<feature type="domain" description="Protein kinase" evidence="9">
    <location>
        <begin position="66"/>
        <end position="320"/>
    </location>
</feature>
<feature type="compositionally biased region" description="Pro residues" evidence="8">
    <location>
        <begin position="45"/>
        <end position="55"/>
    </location>
</feature>
<dbReference type="InterPro" id="IPR017441">
    <property type="entry name" value="Protein_kinase_ATP_BS"/>
</dbReference>
<evidence type="ECO:0000259" key="9">
    <source>
        <dbReference type="PROSITE" id="PS50011"/>
    </source>
</evidence>
<dbReference type="SUPFAM" id="SSF56112">
    <property type="entry name" value="Protein kinase-like (PK-like)"/>
    <property type="match status" value="1"/>
</dbReference>
<feature type="non-terminal residue" evidence="10">
    <location>
        <position position="1"/>
    </location>
</feature>
<evidence type="ECO:0000256" key="1">
    <source>
        <dbReference type="ARBA" id="ARBA00012513"/>
    </source>
</evidence>